<keyword evidence="5" id="KW-0969">Cilium</keyword>
<sequence length="127" mass="14413">QDKLAKEERSSALSLHKLTAQWRAVLREVKEKELREDIAVLSQAFARVLDCKDSVIESLVTDVEEAEAQHARALGSHLQNIDRLLQLQRCRLACLQEGFDAQLKALEAEFETERYREGDGDSSGTCW</sequence>
<evidence type="ECO:0000256" key="3">
    <source>
        <dbReference type="ARBA" id="ARBA00022846"/>
    </source>
</evidence>
<evidence type="ECO:0000256" key="4">
    <source>
        <dbReference type="ARBA" id="ARBA00023054"/>
    </source>
</evidence>
<keyword evidence="7" id="KW-0966">Cell projection</keyword>
<evidence type="ECO:0000313" key="15">
    <source>
        <dbReference type="Proteomes" id="UP000525565"/>
    </source>
</evidence>
<accession>A0A7K7LGS7</accession>
<feature type="domain" description="Dynein regulatory complex protein 1/2 N-terminal" evidence="13">
    <location>
        <begin position="1"/>
        <end position="81"/>
    </location>
</feature>
<gene>
    <name evidence="14" type="primary">Ccdc65_0</name>
    <name evidence="14" type="ORF">ASASCU_R13865</name>
</gene>
<dbReference type="GO" id="GO:0003352">
    <property type="term" value="P:regulation of cilium movement"/>
    <property type="evidence" value="ECO:0007669"/>
    <property type="project" value="TreeGrafter"/>
</dbReference>
<dbReference type="Pfam" id="PF14772">
    <property type="entry name" value="NYD-SP28"/>
    <property type="match status" value="1"/>
</dbReference>
<keyword evidence="4" id="KW-0175">Coiled coil</keyword>
<evidence type="ECO:0000313" key="14">
    <source>
        <dbReference type="EMBL" id="NWZ29965.1"/>
    </source>
</evidence>
<dbReference type="GO" id="GO:0070286">
    <property type="term" value="P:axonemal dynein complex assembly"/>
    <property type="evidence" value="ECO:0007669"/>
    <property type="project" value="InterPro"/>
</dbReference>
<keyword evidence="6" id="KW-0206">Cytoskeleton</keyword>
<keyword evidence="2" id="KW-0963">Cytoplasm</keyword>
<comment type="function">
    <text evidence="12">Component of the nexin-dynein regulatory complex (N-DRC), a key regulator of ciliary/flagellar motility which maintains the alignment and integrity of the distal axoneme and regulates microtubule sliding in motile axonemes. Plays a critical role in the assembly of N-DRC and also stabilizes the assembly of multiple inner dynein arms and radial spokes. Coassembles with DRC1 to form a central scaffold needed for assembly of the N-DRC and its attachment to the outer doublet microtubules.</text>
</comment>
<evidence type="ECO:0000256" key="11">
    <source>
        <dbReference type="ARBA" id="ARBA00041517"/>
    </source>
</evidence>
<evidence type="ECO:0000256" key="10">
    <source>
        <dbReference type="ARBA" id="ARBA00040899"/>
    </source>
</evidence>
<comment type="subcellular location">
    <subcellularLocation>
        <location evidence="1">Cytoplasm</location>
        <location evidence="1">Cytoskeleton</location>
        <location evidence="1">Flagellum axoneme</location>
    </subcellularLocation>
    <subcellularLocation>
        <location evidence="8">Cytoplasm</location>
        <location evidence="8">Cytoskeleton</location>
        <location evidence="8">Flagellum basal body</location>
    </subcellularLocation>
</comment>
<dbReference type="InterPro" id="IPR039505">
    <property type="entry name" value="DRC1/2_N"/>
</dbReference>
<evidence type="ECO:0000256" key="9">
    <source>
        <dbReference type="ARBA" id="ARBA00038424"/>
    </source>
</evidence>
<dbReference type="EMBL" id="VZSO01006496">
    <property type="protein sequence ID" value="NWZ29965.1"/>
    <property type="molecule type" value="Genomic_DNA"/>
</dbReference>
<dbReference type="GO" id="GO:0060285">
    <property type="term" value="P:cilium-dependent cell motility"/>
    <property type="evidence" value="ECO:0007669"/>
    <property type="project" value="TreeGrafter"/>
</dbReference>
<keyword evidence="3" id="KW-0282">Flagellum</keyword>
<comment type="caution">
    <text evidence="14">The sequence shown here is derived from an EMBL/GenBank/DDBJ whole genome shotgun (WGS) entry which is preliminary data.</text>
</comment>
<evidence type="ECO:0000256" key="7">
    <source>
        <dbReference type="ARBA" id="ARBA00023273"/>
    </source>
</evidence>
<evidence type="ECO:0000256" key="8">
    <source>
        <dbReference type="ARBA" id="ARBA00037841"/>
    </source>
</evidence>
<evidence type="ECO:0000259" key="13">
    <source>
        <dbReference type="Pfam" id="PF14772"/>
    </source>
</evidence>
<keyword evidence="15" id="KW-1185">Reference proteome</keyword>
<feature type="non-terminal residue" evidence="14">
    <location>
        <position position="127"/>
    </location>
</feature>
<dbReference type="PANTHER" id="PTHR21625:SF0">
    <property type="entry name" value="DYNEIN REGULATORY COMPLEX SUBUNIT 2"/>
    <property type="match status" value="1"/>
</dbReference>
<protein>
    <recommendedName>
        <fullName evidence="10">Dynein regulatory complex subunit 2</fullName>
    </recommendedName>
    <alternativeName>
        <fullName evidence="11">Coiled-coil domain-containing protein 65</fullName>
    </alternativeName>
</protein>
<reference evidence="14 15" key="1">
    <citation type="submission" date="2019-09" db="EMBL/GenBank/DDBJ databases">
        <title>Bird 10,000 Genomes (B10K) Project - Family phase.</title>
        <authorList>
            <person name="Zhang G."/>
        </authorList>
    </citation>
    <scope>NUCLEOTIDE SEQUENCE [LARGE SCALE GENOMIC DNA]</scope>
    <source>
        <strain evidence="14">OUT-0051</strain>
        <tissue evidence="14">Kidney</tissue>
    </source>
</reference>
<evidence type="ECO:0000256" key="6">
    <source>
        <dbReference type="ARBA" id="ARBA00023212"/>
    </source>
</evidence>
<proteinExistence type="inferred from homology"/>
<comment type="similarity">
    <text evidence="9">Belongs to the DRC2 family.</text>
</comment>
<name>A0A7K7LGS7_9AVES</name>
<organism evidence="14 15">
    <name type="scientific">Asarcornis scutulata</name>
    <dbReference type="NCBI Taxonomy" id="75869"/>
    <lineage>
        <taxon>Eukaryota</taxon>
        <taxon>Metazoa</taxon>
        <taxon>Chordata</taxon>
        <taxon>Craniata</taxon>
        <taxon>Vertebrata</taxon>
        <taxon>Euteleostomi</taxon>
        <taxon>Archelosauria</taxon>
        <taxon>Archosauria</taxon>
        <taxon>Dinosauria</taxon>
        <taxon>Saurischia</taxon>
        <taxon>Theropoda</taxon>
        <taxon>Coelurosauria</taxon>
        <taxon>Aves</taxon>
        <taxon>Neognathae</taxon>
        <taxon>Galloanserae</taxon>
        <taxon>Anseriformes</taxon>
        <taxon>Anatidae</taxon>
        <taxon>Anatinae</taxon>
        <taxon>Asarcornis</taxon>
    </lineage>
</organism>
<dbReference type="Proteomes" id="UP000525565">
    <property type="component" value="Unassembled WGS sequence"/>
</dbReference>
<evidence type="ECO:0000256" key="1">
    <source>
        <dbReference type="ARBA" id="ARBA00004611"/>
    </source>
</evidence>
<evidence type="ECO:0000256" key="2">
    <source>
        <dbReference type="ARBA" id="ARBA00022490"/>
    </source>
</evidence>
<dbReference type="InterPro" id="IPR039750">
    <property type="entry name" value="DRC1/DRC2"/>
</dbReference>
<feature type="non-terminal residue" evidence="14">
    <location>
        <position position="1"/>
    </location>
</feature>
<dbReference type="PANTHER" id="PTHR21625">
    <property type="entry name" value="NYD-SP28 PROTEIN"/>
    <property type="match status" value="1"/>
</dbReference>
<dbReference type="GO" id="GO:0005858">
    <property type="term" value="C:axonemal dynein complex"/>
    <property type="evidence" value="ECO:0007669"/>
    <property type="project" value="InterPro"/>
</dbReference>
<evidence type="ECO:0000256" key="12">
    <source>
        <dbReference type="ARBA" id="ARBA00045865"/>
    </source>
</evidence>
<dbReference type="AlphaFoldDB" id="A0A7K7LGS7"/>
<evidence type="ECO:0000256" key="5">
    <source>
        <dbReference type="ARBA" id="ARBA00023069"/>
    </source>
</evidence>